<reference evidence="2" key="1">
    <citation type="submission" date="2014-11" db="EMBL/GenBank/DDBJ databases">
        <authorList>
            <person name="Amaro Gonzalez C."/>
        </authorList>
    </citation>
    <scope>NUCLEOTIDE SEQUENCE</scope>
</reference>
<sequence>MALAAAVLVTFTCLISHSTPLLLTASLIGQSVAIPTLHPAHSAPTHPLKSCSWFKLITVRTVKNVTLAVSLLEND</sequence>
<feature type="signal peptide" evidence="1">
    <location>
        <begin position="1"/>
        <end position="33"/>
    </location>
</feature>
<organism evidence="2">
    <name type="scientific">Anguilla anguilla</name>
    <name type="common">European freshwater eel</name>
    <name type="synonym">Muraena anguilla</name>
    <dbReference type="NCBI Taxonomy" id="7936"/>
    <lineage>
        <taxon>Eukaryota</taxon>
        <taxon>Metazoa</taxon>
        <taxon>Chordata</taxon>
        <taxon>Craniata</taxon>
        <taxon>Vertebrata</taxon>
        <taxon>Euteleostomi</taxon>
        <taxon>Actinopterygii</taxon>
        <taxon>Neopterygii</taxon>
        <taxon>Teleostei</taxon>
        <taxon>Anguilliformes</taxon>
        <taxon>Anguillidae</taxon>
        <taxon>Anguilla</taxon>
    </lineage>
</organism>
<dbReference type="EMBL" id="GBXM01086254">
    <property type="protein sequence ID" value="JAH22323.1"/>
    <property type="molecule type" value="Transcribed_RNA"/>
</dbReference>
<keyword evidence="1" id="KW-0732">Signal</keyword>
<name>A0A0E9R1Y4_ANGAN</name>
<feature type="chain" id="PRO_5002431724" description="Secreted protein" evidence="1">
    <location>
        <begin position="34"/>
        <end position="75"/>
    </location>
</feature>
<evidence type="ECO:0008006" key="3">
    <source>
        <dbReference type="Google" id="ProtNLM"/>
    </source>
</evidence>
<accession>A0A0E9R1Y4</accession>
<dbReference type="AlphaFoldDB" id="A0A0E9R1Y4"/>
<proteinExistence type="predicted"/>
<evidence type="ECO:0000313" key="2">
    <source>
        <dbReference type="EMBL" id="JAH22323.1"/>
    </source>
</evidence>
<evidence type="ECO:0000256" key="1">
    <source>
        <dbReference type="SAM" id="SignalP"/>
    </source>
</evidence>
<protein>
    <recommendedName>
        <fullName evidence="3">Secreted protein</fullName>
    </recommendedName>
</protein>
<reference evidence="2" key="2">
    <citation type="journal article" date="2015" name="Fish Shellfish Immunol.">
        <title>Early steps in the European eel (Anguilla anguilla)-Vibrio vulnificus interaction in the gills: Role of the RtxA13 toxin.</title>
        <authorList>
            <person name="Callol A."/>
            <person name="Pajuelo D."/>
            <person name="Ebbesson L."/>
            <person name="Teles M."/>
            <person name="MacKenzie S."/>
            <person name="Amaro C."/>
        </authorList>
    </citation>
    <scope>NUCLEOTIDE SEQUENCE</scope>
</reference>